<comment type="similarity">
    <text evidence="5">Belongs to the Crl family.</text>
</comment>
<name>A0A0J1JUE3_9GAMM</name>
<dbReference type="OrthoDB" id="6428303at2"/>
<keyword evidence="2 5" id="KW-0805">Transcription regulation</keyword>
<keyword evidence="1 5" id="KW-0963">Cytoplasm</keyword>
<evidence type="ECO:0000256" key="2">
    <source>
        <dbReference type="ARBA" id="ARBA00023015"/>
    </source>
</evidence>
<feature type="region of interest" description="Essential for activity" evidence="5">
    <location>
        <begin position="103"/>
        <end position="126"/>
    </location>
</feature>
<comment type="caution">
    <text evidence="6">The sequence shown here is derived from an EMBL/GenBank/DDBJ whole genome shotgun (WGS) entry which is preliminary data.</text>
</comment>
<accession>A0A0J1JUE3</accession>
<protein>
    <recommendedName>
        <fullName evidence="5">Sigma factor-binding protein Crl</fullName>
    </recommendedName>
</protein>
<gene>
    <name evidence="5" type="primary">crl</name>
    <name evidence="6" type="ORF">ABT56_10410</name>
</gene>
<dbReference type="AlphaFoldDB" id="A0A0J1JUE3"/>
<evidence type="ECO:0000313" key="6">
    <source>
        <dbReference type="EMBL" id="KLV05927.1"/>
    </source>
</evidence>
<dbReference type="GO" id="GO:0005737">
    <property type="term" value="C:cytoplasm"/>
    <property type="evidence" value="ECO:0007669"/>
    <property type="project" value="UniProtKB-SubCell"/>
</dbReference>
<comment type="subcellular location">
    <subcellularLocation>
        <location evidence="5">Cytoplasm</location>
    </subcellularLocation>
</comment>
<organism evidence="6 7">
    <name type="scientific">Photobacterium aquae</name>
    <dbReference type="NCBI Taxonomy" id="1195763"/>
    <lineage>
        <taxon>Bacteria</taxon>
        <taxon>Pseudomonadati</taxon>
        <taxon>Pseudomonadota</taxon>
        <taxon>Gammaproteobacteria</taxon>
        <taxon>Vibrionales</taxon>
        <taxon>Vibrionaceae</taxon>
        <taxon>Photobacterium</taxon>
    </lineage>
</organism>
<dbReference type="NCBIfam" id="NF008217">
    <property type="entry name" value="PRK10984.1"/>
    <property type="match status" value="1"/>
</dbReference>
<dbReference type="InterPro" id="IPR038208">
    <property type="entry name" value="Tscrpt_reg_Crl_sf"/>
</dbReference>
<dbReference type="EMBL" id="LDOT01000012">
    <property type="protein sequence ID" value="KLV05927.1"/>
    <property type="molecule type" value="Genomic_DNA"/>
</dbReference>
<evidence type="ECO:0000256" key="4">
    <source>
        <dbReference type="ARBA" id="ARBA00023163"/>
    </source>
</evidence>
<dbReference type="HAMAP" id="MF_01178">
    <property type="entry name" value="Crl"/>
    <property type="match status" value="1"/>
</dbReference>
<dbReference type="STRING" id="1195763.ABT56_10410"/>
<dbReference type="RefSeq" id="WP_047878790.1">
    <property type="nucleotide sequence ID" value="NZ_LDOT01000012.1"/>
</dbReference>
<dbReference type="GO" id="GO:0045893">
    <property type="term" value="P:positive regulation of DNA-templated transcription"/>
    <property type="evidence" value="ECO:0007669"/>
    <property type="project" value="UniProtKB-UniRule"/>
</dbReference>
<evidence type="ECO:0000256" key="5">
    <source>
        <dbReference type="HAMAP-Rule" id="MF_01178"/>
    </source>
</evidence>
<reference evidence="6 7" key="1">
    <citation type="submission" date="2015-05" db="EMBL/GenBank/DDBJ databases">
        <title>Photobacterium galathea sp. nov.</title>
        <authorList>
            <person name="Machado H."/>
            <person name="Gram L."/>
        </authorList>
    </citation>
    <scope>NUCLEOTIDE SEQUENCE [LARGE SCALE GENOMIC DNA]</scope>
    <source>
        <strain evidence="6 7">CGMCC 1.12159</strain>
    </source>
</reference>
<dbReference type="InterPro" id="IPR009986">
    <property type="entry name" value="Tscrpt_reg_Crl"/>
</dbReference>
<sequence>MTTTAKTANFPPHGRLITKLTALGPYLRQQHSSDGYYFFDCLSSCISAKKAPEEREFWGWWLILQATEQGFEYQYFFGRYNDSGEWQKEPVPAKHEQAVLQTLDDFYPKLKGLLHDELELSLSAAKELEGPELGSAA</sequence>
<keyword evidence="7" id="KW-1185">Reference proteome</keyword>
<evidence type="ECO:0000313" key="7">
    <source>
        <dbReference type="Proteomes" id="UP000036097"/>
    </source>
</evidence>
<dbReference type="Gene3D" id="3.30.310.230">
    <property type="entry name" value="Sigma factor-binding protein Crl monomer"/>
    <property type="match status" value="1"/>
</dbReference>
<comment type="function">
    <text evidence="5">Binds to the sigma-S subunit of RNA polymerase, activating expression of sigma-S-regulated genes. Stimulates RNA polymerase holoenzyme formation and may bind to several other sigma factors, such as sigma-70 and sigma-32.</text>
</comment>
<evidence type="ECO:0000256" key="3">
    <source>
        <dbReference type="ARBA" id="ARBA00023159"/>
    </source>
</evidence>
<dbReference type="Pfam" id="PF07417">
    <property type="entry name" value="Crl"/>
    <property type="match status" value="1"/>
</dbReference>
<evidence type="ECO:0000256" key="1">
    <source>
        <dbReference type="ARBA" id="ARBA00022490"/>
    </source>
</evidence>
<keyword evidence="3 5" id="KW-0010">Activator</keyword>
<keyword evidence="4 5" id="KW-0804">Transcription</keyword>
<proteinExistence type="inferred from homology"/>
<dbReference type="PATRIC" id="fig|1195763.3.peg.2180"/>
<dbReference type="Proteomes" id="UP000036097">
    <property type="component" value="Unassembled WGS sequence"/>
</dbReference>